<sequence>MFLTLVTLLFLVSGQCSLCHLKTYNVPCNPEKYCSHIEVFISANGIENSECLLNVTLIAYNMHSSLPRSVGFSFNRQNKILDHICTKFKFGGTSAKIYTGSEAYKTGSSIYMNGNLICTWIAQPFAVNQSPYDIESLDLVYNTNYSLVLRLDRVDLIVAKDSSELPWHQLGYFECGGYKIYGNNEYRLRIKKETKEVQLWQRPSNEPSNIVEVFLTHRSKTSLVILCNYFERVSYAFIENSDKTRFLIRYYKFDDTCSMVLPDTFKCEDGLCSVLNSNFDLQIKSDNKLIYSFHNLNFNGSNSGSTSLVAGSTIIYPEMMPIIVISLFLVNFIESTNGYDPCSSKVYKLSYGSTDNLLVEAQISVIEHDNIWDHHLNVTLIGHNVPERAIRRIGLAFTKGDQYFTYFCTKLQTGLTEASTLQNGLTEIKGSSIYLPNKLVCWWITDSAKSWPSINGREMDLINDCDYRIILTSDKTNALVASNAEDIPICRRKYTKCSGNGNYGNSNYSLVIRPNEHSIAFYLQVLNDDPPAVTEVKFTSLEGTRISIICNHTQYNVFGYISDNFDSTSVPSSQLEITTISDIECGWKLPRSITFSSKSYEIGKIEGELSIIADGSIVYQENNVKLKYLTTKKSTNLLIIILPIGLILILIIMILFVLYRKQFFHHIFNSFLSVR</sequence>
<dbReference type="EnsemblMetazoa" id="tetur21g02400.1">
    <property type="protein sequence ID" value="tetur21g02400.1"/>
    <property type="gene ID" value="tetur21g02400"/>
</dbReference>
<reference evidence="4" key="1">
    <citation type="submission" date="2011-08" db="EMBL/GenBank/DDBJ databases">
        <authorList>
            <person name="Rombauts S."/>
        </authorList>
    </citation>
    <scope>NUCLEOTIDE SEQUENCE</scope>
    <source>
        <strain evidence="4">London</strain>
    </source>
</reference>
<dbReference type="AlphaFoldDB" id="T1KU74"/>
<reference evidence="3" key="2">
    <citation type="submission" date="2015-06" db="UniProtKB">
        <authorList>
            <consortium name="EnsemblMetazoa"/>
        </authorList>
    </citation>
    <scope>IDENTIFICATION</scope>
</reference>
<feature type="chain" id="PRO_5004591937" description="CUB domain-containing protein" evidence="2">
    <location>
        <begin position="17"/>
        <end position="675"/>
    </location>
</feature>
<keyword evidence="4" id="KW-1185">Reference proteome</keyword>
<dbReference type="HOGENOM" id="CLU_468809_0_0_1"/>
<keyword evidence="2" id="KW-0732">Signal</keyword>
<proteinExistence type="predicted"/>
<evidence type="ECO:0000313" key="3">
    <source>
        <dbReference type="EnsemblMetazoa" id="tetur21g02400.1"/>
    </source>
</evidence>
<evidence type="ECO:0000256" key="1">
    <source>
        <dbReference type="SAM" id="Phobius"/>
    </source>
</evidence>
<keyword evidence="1" id="KW-1133">Transmembrane helix</keyword>
<organism evidence="3 4">
    <name type="scientific">Tetranychus urticae</name>
    <name type="common">Two-spotted spider mite</name>
    <dbReference type="NCBI Taxonomy" id="32264"/>
    <lineage>
        <taxon>Eukaryota</taxon>
        <taxon>Metazoa</taxon>
        <taxon>Ecdysozoa</taxon>
        <taxon>Arthropoda</taxon>
        <taxon>Chelicerata</taxon>
        <taxon>Arachnida</taxon>
        <taxon>Acari</taxon>
        <taxon>Acariformes</taxon>
        <taxon>Trombidiformes</taxon>
        <taxon>Prostigmata</taxon>
        <taxon>Eleutherengona</taxon>
        <taxon>Raphignathae</taxon>
        <taxon>Tetranychoidea</taxon>
        <taxon>Tetranychidae</taxon>
        <taxon>Tetranychus</taxon>
    </lineage>
</organism>
<dbReference type="EMBL" id="CAEY01000550">
    <property type="status" value="NOT_ANNOTATED_CDS"/>
    <property type="molecule type" value="Genomic_DNA"/>
</dbReference>
<accession>T1KU74</accession>
<protein>
    <recommendedName>
        <fullName evidence="5">CUB domain-containing protein</fullName>
    </recommendedName>
</protein>
<evidence type="ECO:0000256" key="2">
    <source>
        <dbReference type="SAM" id="SignalP"/>
    </source>
</evidence>
<keyword evidence="1" id="KW-0472">Membrane</keyword>
<evidence type="ECO:0008006" key="5">
    <source>
        <dbReference type="Google" id="ProtNLM"/>
    </source>
</evidence>
<name>T1KU74_TETUR</name>
<feature type="signal peptide" evidence="2">
    <location>
        <begin position="1"/>
        <end position="16"/>
    </location>
</feature>
<dbReference type="Proteomes" id="UP000015104">
    <property type="component" value="Unassembled WGS sequence"/>
</dbReference>
<evidence type="ECO:0000313" key="4">
    <source>
        <dbReference type="Proteomes" id="UP000015104"/>
    </source>
</evidence>
<feature type="transmembrane region" description="Helical" evidence="1">
    <location>
        <begin position="637"/>
        <end position="659"/>
    </location>
</feature>
<keyword evidence="1" id="KW-0812">Transmembrane</keyword>